<sequence>MTRSWLHEPFVRSAADCVHLAEAADGPSPHPAGPDCVWGDALAVLDAAQLVARMVNLETASTTHDNPWPKSIHYRMHPDNVAVLTAARIDCCVLDRARAGLLETIATLHRAGIQIAGAGRDGHEAAVPGALDLQPMPIRYFRLNRPSAPDAAWLHDVLARESGSLGARIVPRGDNSFALTGGSACA</sequence>
<comment type="caution">
    <text evidence="2">The sequence shown here is derived from an EMBL/GenBank/DDBJ whole genome shotgun (WGS) entry which is preliminary data.</text>
</comment>
<accession>A0A2S6MY97</accession>
<dbReference type="InterPro" id="IPR019079">
    <property type="entry name" value="Capsule_synth_CapA"/>
</dbReference>
<dbReference type="InterPro" id="IPR052169">
    <property type="entry name" value="CW_Biosynth-Accessory"/>
</dbReference>
<reference evidence="2 3" key="1">
    <citation type="journal article" date="2018" name="Arch. Microbiol.">
        <title>New insights into the metabolic potential of the phototrophic purple bacterium Rhodopila globiformis DSM 161(T) from its draft genome sequence and evidence for a vanadium-dependent nitrogenase.</title>
        <authorList>
            <person name="Imhoff J.F."/>
            <person name="Rahn T."/>
            <person name="Kunzel S."/>
            <person name="Neulinger S.C."/>
        </authorList>
    </citation>
    <scope>NUCLEOTIDE SEQUENCE [LARGE SCALE GENOMIC DNA]</scope>
    <source>
        <strain evidence="2 3">DSM 161</strain>
    </source>
</reference>
<dbReference type="OrthoDB" id="9810718at2"/>
<proteinExistence type="predicted"/>
<keyword evidence="3" id="KW-1185">Reference proteome</keyword>
<dbReference type="Proteomes" id="UP000239724">
    <property type="component" value="Unassembled WGS sequence"/>
</dbReference>
<evidence type="ECO:0000313" key="2">
    <source>
        <dbReference type="EMBL" id="PPQ27343.1"/>
    </source>
</evidence>
<dbReference type="RefSeq" id="WP_104522073.1">
    <property type="nucleotide sequence ID" value="NZ_NHRY01000260.1"/>
</dbReference>
<protein>
    <recommendedName>
        <fullName evidence="1">Capsule synthesis protein CapA domain-containing protein</fullName>
    </recommendedName>
</protein>
<evidence type="ECO:0000313" key="3">
    <source>
        <dbReference type="Proteomes" id="UP000239724"/>
    </source>
</evidence>
<dbReference type="AlphaFoldDB" id="A0A2S6MY97"/>
<evidence type="ECO:0000259" key="1">
    <source>
        <dbReference type="SMART" id="SM00854"/>
    </source>
</evidence>
<dbReference type="EMBL" id="NHRY01000260">
    <property type="protein sequence ID" value="PPQ27343.1"/>
    <property type="molecule type" value="Genomic_DNA"/>
</dbReference>
<feature type="domain" description="Capsule synthesis protein CapA" evidence="1">
    <location>
        <begin position="1"/>
        <end position="176"/>
    </location>
</feature>
<gene>
    <name evidence="2" type="ORF">CCS01_27745</name>
</gene>
<name>A0A2S6MY97_RHOGL</name>
<dbReference type="PANTHER" id="PTHR33393:SF11">
    <property type="entry name" value="POLYGLUTAMINE SYNTHESIS ACCESSORY PROTEIN RV0574C-RELATED"/>
    <property type="match status" value="1"/>
</dbReference>
<dbReference type="SMART" id="SM00854">
    <property type="entry name" value="PGA_cap"/>
    <property type="match status" value="1"/>
</dbReference>
<organism evidence="2 3">
    <name type="scientific">Rhodopila globiformis</name>
    <name type="common">Rhodopseudomonas globiformis</name>
    <dbReference type="NCBI Taxonomy" id="1071"/>
    <lineage>
        <taxon>Bacteria</taxon>
        <taxon>Pseudomonadati</taxon>
        <taxon>Pseudomonadota</taxon>
        <taxon>Alphaproteobacteria</taxon>
        <taxon>Acetobacterales</taxon>
        <taxon>Acetobacteraceae</taxon>
        <taxon>Rhodopila</taxon>
    </lineage>
</organism>
<dbReference type="Pfam" id="PF09587">
    <property type="entry name" value="PGA_cap"/>
    <property type="match status" value="1"/>
</dbReference>
<dbReference type="PANTHER" id="PTHR33393">
    <property type="entry name" value="POLYGLUTAMINE SYNTHESIS ACCESSORY PROTEIN RV0574C-RELATED"/>
    <property type="match status" value="1"/>
</dbReference>